<dbReference type="AlphaFoldDB" id="V8N5P7"/>
<feature type="non-terminal residue" evidence="2">
    <location>
        <position position="1"/>
    </location>
</feature>
<dbReference type="Proteomes" id="UP000018936">
    <property type="component" value="Unassembled WGS sequence"/>
</dbReference>
<accession>V8N5P7</accession>
<feature type="compositionally biased region" description="Basic and acidic residues" evidence="1">
    <location>
        <begin position="52"/>
        <end position="72"/>
    </location>
</feature>
<feature type="compositionally biased region" description="Basic and acidic residues" evidence="1">
    <location>
        <begin position="81"/>
        <end position="92"/>
    </location>
</feature>
<protein>
    <submittedName>
        <fullName evidence="2">Pxr1</fullName>
    </submittedName>
</protein>
<reference evidence="2 3" key="1">
    <citation type="journal article" date="2013" name="Proc. Natl. Acad. Sci. U.S.A.">
        <title>The king cobra genome reveals dynamic gene evolution and adaptation in the snake venom system.</title>
        <authorList>
            <person name="Vonk F.J."/>
            <person name="Casewell N.R."/>
            <person name="Henkel C.V."/>
            <person name="Heimberg A.M."/>
            <person name="Jansen H.J."/>
            <person name="McCleary R.J."/>
            <person name="Kerkkamp H.M."/>
            <person name="Vos R.A."/>
            <person name="Guerreiro I."/>
            <person name="Calvete J.J."/>
            <person name="Wuster W."/>
            <person name="Woods A.E."/>
            <person name="Logan J.M."/>
            <person name="Harrison R.A."/>
            <person name="Castoe T.A."/>
            <person name="de Koning A.P."/>
            <person name="Pollock D.D."/>
            <person name="Yandell M."/>
            <person name="Calderon D."/>
            <person name="Renjifo C."/>
            <person name="Currier R.B."/>
            <person name="Salgado D."/>
            <person name="Pla D."/>
            <person name="Sanz L."/>
            <person name="Hyder A.S."/>
            <person name="Ribeiro J.M."/>
            <person name="Arntzen J.W."/>
            <person name="van den Thillart G.E."/>
            <person name="Boetzer M."/>
            <person name="Pirovano W."/>
            <person name="Dirks R.P."/>
            <person name="Spaink H.P."/>
            <person name="Duboule D."/>
            <person name="McGlinn E."/>
            <person name="Kini R.M."/>
            <person name="Richardson M.K."/>
        </authorList>
    </citation>
    <scope>NUCLEOTIDE SEQUENCE</scope>
    <source>
        <tissue evidence="2">Blood</tissue>
    </source>
</reference>
<feature type="compositionally biased region" description="Basic and acidic residues" evidence="1">
    <location>
        <begin position="1"/>
        <end position="45"/>
    </location>
</feature>
<evidence type="ECO:0000313" key="2">
    <source>
        <dbReference type="EMBL" id="ETE57435.1"/>
    </source>
</evidence>
<feature type="region of interest" description="Disordered" evidence="1">
    <location>
        <begin position="1"/>
        <end position="92"/>
    </location>
</feature>
<organism evidence="2 3">
    <name type="scientific">Ophiophagus hannah</name>
    <name type="common">King cobra</name>
    <name type="synonym">Naja hannah</name>
    <dbReference type="NCBI Taxonomy" id="8665"/>
    <lineage>
        <taxon>Eukaryota</taxon>
        <taxon>Metazoa</taxon>
        <taxon>Chordata</taxon>
        <taxon>Craniata</taxon>
        <taxon>Vertebrata</taxon>
        <taxon>Euteleostomi</taxon>
        <taxon>Lepidosauria</taxon>
        <taxon>Squamata</taxon>
        <taxon>Bifurcata</taxon>
        <taxon>Unidentata</taxon>
        <taxon>Episquamata</taxon>
        <taxon>Toxicofera</taxon>
        <taxon>Serpentes</taxon>
        <taxon>Colubroidea</taxon>
        <taxon>Elapidae</taxon>
        <taxon>Elapinae</taxon>
        <taxon>Ophiophagus</taxon>
    </lineage>
</organism>
<evidence type="ECO:0000256" key="1">
    <source>
        <dbReference type="SAM" id="MobiDB-lite"/>
    </source>
</evidence>
<gene>
    <name evidence="2" type="primary">PXR1</name>
    <name evidence="2" type="ORF">L345_16849</name>
</gene>
<name>V8N5P7_OPHHA</name>
<sequence length="180" mass="20609">REEKRNKEREGGREGREGGREERRRGGREGREGREGKEGGREEGRRKGRKEGRKEKEGEREGGKKEGRVGRKEGRRKKGRREGGREGGGRRNLKWREFDCQVQFLAQTRDPTNLFLKASRDGAPTSSGGQQKFLLHSRWLLSLVSFRPLFSRAAPQILEPGGRRDDVAREKACKTRAKLT</sequence>
<feature type="non-terminal residue" evidence="2">
    <location>
        <position position="180"/>
    </location>
</feature>
<evidence type="ECO:0000313" key="3">
    <source>
        <dbReference type="Proteomes" id="UP000018936"/>
    </source>
</evidence>
<proteinExistence type="predicted"/>
<dbReference type="EMBL" id="AZIM01008463">
    <property type="protein sequence ID" value="ETE57435.1"/>
    <property type="molecule type" value="Genomic_DNA"/>
</dbReference>
<keyword evidence="3" id="KW-1185">Reference proteome</keyword>
<comment type="caution">
    <text evidence="2">The sequence shown here is derived from an EMBL/GenBank/DDBJ whole genome shotgun (WGS) entry which is preliminary data.</text>
</comment>